<gene>
    <name evidence="1" type="ORF">ACFY05_31755</name>
</gene>
<evidence type="ECO:0000313" key="1">
    <source>
        <dbReference type="EMBL" id="MFF4777440.1"/>
    </source>
</evidence>
<reference evidence="1 2" key="1">
    <citation type="submission" date="2024-10" db="EMBL/GenBank/DDBJ databases">
        <title>The Natural Products Discovery Center: Release of the First 8490 Sequenced Strains for Exploring Actinobacteria Biosynthetic Diversity.</title>
        <authorList>
            <person name="Kalkreuter E."/>
            <person name="Kautsar S.A."/>
            <person name="Yang D."/>
            <person name="Bader C.D."/>
            <person name="Teijaro C.N."/>
            <person name="Fluegel L."/>
            <person name="Davis C.M."/>
            <person name="Simpson J.R."/>
            <person name="Lauterbach L."/>
            <person name="Steele A.D."/>
            <person name="Gui C."/>
            <person name="Meng S."/>
            <person name="Li G."/>
            <person name="Viehrig K."/>
            <person name="Ye F."/>
            <person name="Su P."/>
            <person name="Kiefer A.F."/>
            <person name="Nichols A."/>
            <person name="Cepeda A.J."/>
            <person name="Yan W."/>
            <person name="Fan B."/>
            <person name="Jiang Y."/>
            <person name="Adhikari A."/>
            <person name="Zheng C.-J."/>
            <person name="Schuster L."/>
            <person name="Cowan T.M."/>
            <person name="Smanski M.J."/>
            <person name="Chevrette M.G."/>
            <person name="De Carvalho L.P.S."/>
            <person name="Shen B."/>
        </authorList>
    </citation>
    <scope>NUCLEOTIDE SEQUENCE [LARGE SCALE GENOMIC DNA]</scope>
    <source>
        <strain evidence="1 2">NPDC001281</strain>
    </source>
</reference>
<sequence>MTRELSPASDWCQRWSPGRRHSWRHRHEGGFDRDRYGVTPLPEADAKTFVTGLHYSGTYPAAVHRYGLWDVKTSPRLVGVAVLSVPTNRRTLTNAFPHLDAYSQSLELGRFVLTDDVPGNGETFFLAEAFRLAAEQGVRGLVSFADPLPRTTIDGHTVFTGHRGAIYQAANADYAGRSTAGTRVLLPDGTTLSNRALAKVTKGECGHEYVERLLISHGAAPRLPDQSGADWLRQARAEAHVRTLHHPGNHRYLFRLGTKAQRRRVTIAMPAQPYPKDRTCRQAAGQVAA</sequence>
<name>A0ABW6VDL4_MICFU</name>
<dbReference type="RefSeq" id="WP_387345844.1">
    <property type="nucleotide sequence ID" value="NZ_JBIAXI010000024.1"/>
</dbReference>
<evidence type="ECO:0000313" key="2">
    <source>
        <dbReference type="Proteomes" id="UP001602119"/>
    </source>
</evidence>
<dbReference type="InterPro" id="IPR057895">
    <property type="entry name" value="Mom"/>
</dbReference>
<dbReference type="Proteomes" id="UP001602119">
    <property type="component" value="Unassembled WGS sequence"/>
</dbReference>
<proteinExistence type="predicted"/>
<accession>A0ABW6VDL4</accession>
<keyword evidence="2" id="KW-1185">Reference proteome</keyword>
<organism evidence="1 2">
    <name type="scientific">Microtetraspora fusca</name>
    <dbReference type="NCBI Taxonomy" id="1997"/>
    <lineage>
        <taxon>Bacteria</taxon>
        <taxon>Bacillati</taxon>
        <taxon>Actinomycetota</taxon>
        <taxon>Actinomycetes</taxon>
        <taxon>Streptosporangiales</taxon>
        <taxon>Streptosporangiaceae</taxon>
        <taxon>Microtetraspora</taxon>
    </lineage>
</organism>
<dbReference type="EMBL" id="JBIAXI010000024">
    <property type="protein sequence ID" value="MFF4777440.1"/>
    <property type="molecule type" value="Genomic_DNA"/>
</dbReference>
<comment type="caution">
    <text evidence="1">The sequence shown here is derived from an EMBL/GenBank/DDBJ whole genome shotgun (WGS) entry which is preliminary data.</text>
</comment>
<dbReference type="Pfam" id="PF25680">
    <property type="entry name" value="Mom"/>
    <property type="match status" value="1"/>
</dbReference>
<protein>
    <submittedName>
        <fullName evidence="1">Uncharacterized protein</fullName>
    </submittedName>
</protein>